<keyword evidence="2" id="KW-1185">Reference proteome</keyword>
<dbReference type="EMBL" id="OX459119">
    <property type="protein sequence ID" value="CAI9094904.1"/>
    <property type="molecule type" value="Genomic_DNA"/>
</dbReference>
<gene>
    <name evidence="1" type="ORF">OLC1_LOCUS5984</name>
</gene>
<organism evidence="1 2">
    <name type="scientific">Oldenlandia corymbosa var. corymbosa</name>
    <dbReference type="NCBI Taxonomy" id="529605"/>
    <lineage>
        <taxon>Eukaryota</taxon>
        <taxon>Viridiplantae</taxon>
        <taxon>Streptophyta</taxon>
        <taxon>Embryophyta</taxon>
        <taxon>Tracheophyta</taxon>
        <taxon>Spermatophyta</taxon>
        <taxon>Magnoliopsida</taxon>
        <taxon>eudicotyledons</taxon>
        <taxon>Gunneridae</taxon>
        <taxon>Pentapetalae</taxon>
        <taxon>asterids</taxon>
        <taxon>lamiids</taxon>
        <taxon>Gentianales</taxon>
        <taxon>Rubiaceae</taxon>
        <taxon>Rubioideae</taxon>
        <taxon>Spermacoceae</taxon>
        <taxon>Hedyotis-Oldenlandia complex</taxon>
        <taxon>Oldenlandia</taxon>
    </lineage>
</organism>
<protein>
    <submittedName>
        <fullName evidence="1">OLC1v1030734C1</fullName>
    </submittedName>
</protein>
<accession>A0AAV1CGV1</accession>
<dbReference type="Proteomes" id="UP001161247">
    <property type="component" value="Chromosome 2"/>
</dbReference>
<name>A0AAV1CGV1_OLDCO</name>
<reference evidence="1" key="1">
    <citation type="submission" date="2023-03" db="EMBL/GenBank/DDBJ databases">
        <authorList>
            <person name="Julca I."/>
        </authorList>
    </citation>
    <scope>NUCLEOTIDE SEQUENCE</scope>
</reference>
<sequence>MVGCGRFPNSFPGSYEVLDDEEDELDELVIVIMVSRWIEQRDREEIGRMPCHNSSLSGR</sequence>
<dbReference type="AlphaFoldDB" id="A0AAV1CGV1"/>
<evidence type="ECO:0000313" key="2">
    <source>
        <dbReference type="Proteomes" id="UP001161247"/>
    </source>
</evidence>
<proteinExistence type="predicted"/>
<evidence type="ECO:0000313" key="1">
    <source>
        <dbReference type="EMBL" id="CAI9094904.1"/>
    </source>
</evidence>